<dbReference type="InterPro" id="IPR000618">
    <property type="entry name" value="Insect_cuticle"/>
</dbReference>
<feature type="compositionally biased region" description="Basic and acidic residues" evidence="3">
    <location>
        <begin position="128"/>
        <end position="143"/>
    </location>
</feature>
<dbReference type="PANTHER" id="PTHR12236">
    <property type="entry name" value="STRUCTURAL CONTITUENT OF CUTICLE"/>
    <property type="match status" value="1"/>
</dbReference>
<proteinExistence type="predicted"/>
<comment type="caution">
    <text evidence="4">The sequence shown here is derived from an EMBL/GenBank/DDBJ whole genome shotgun (WGS) entry which is preliminary data.</text>
</comment>
<evidence type="ECO:0000313" key="5">
    <source>
        <dbReference type="Proteomes" id="UP001487740"/>
    </source>
</evidence>
<reference evidence="4 5" key="1">
    <citation type="submission" date="2023-03" db="EMBL/GenBank/DDBJ databases">
        <title>High-quality genome of Scylla paramamosain provides insights in environmental adaptation.</title>
        <authorList>
            <person name="Zhang L."/>
        </authorList>
    </citation>
    <scope>NUCLEOTIDE SEQUENCE [LARGE SCALE GENOMIC DNA]</scope>
    <source>
        <strain evidence="4">LZ_2023a</strain>
        <tissue evidence="4">Muscle</tissue>
    </source>
</reference>
<dbReference type="AlphaFoldDB" id="A0AAW0UEY4"/>
<organism evidence="4 5">
    <name type="scientific">Scylla paramamosain</name>
    <name type="common">Mud crab</name>
    <dbReference type="NCBI Taxonomy" id="85552"/>
    <lineage>
        <taxon>Eukaryota</taxon>
        <taxon>Metazoa</taxon>
        <taxon>Ecdysozoa</taxon>
        <taxon>Arthropoda</taxon>
        <taxon>Crustacea</taxon>
        <taxon>Multicrustacea</taxon>
        <taxon>Malacostraca</taxon>
        <taxon>Eumalacostraca</taxon>
        <taxon>Eucarida</taxon>
        <taxon>Decapoda</taxon>
        <taxon>Pleocyemata</taxon>
        <taxon>Brachyura</taxon>
        <taxon>Eubrachyura</taxon>
        <taxon>Portunoidea</taxon>
        <taxon>Portunidae</taxon>
        <taxon>Portuninae</taxon>
        <taxon>Scylla</taxon>
    </lineage>
</organism>
<accession>A0AAW0UEY4</accession>
<evidence type="ECO:0000256" key="3">
    <source>
        <dbReference type="SAM" id="MobiDB-lite"/>
    </source>
</evidence>
<dbReference type="PANTHER" id="PTHR12236:SF79">
    <property type="entry name" value="CUTICULAR PROTEIN 50CB-RELATED"/>
    <property type="match status" value="1"/>
</dbReference>
<name>A0AAW0UEY4_SCYPA</name>
<dbReference type="EMBL" id="JARAKH010000012">
    <property type="protein sequence ID" value="KAK8398704.1"/>
    <property type="molecule type" value="Genomic_DNA"/>
</dbReference>
<evidence type="ECO:0000256" key="1">
    <source>
        <dbReference type="ARBA" id="ARBA00022460"/>
    </source>
</evidence>
<feature type="region of interest" description="Disordered" evidence="3">
    <location>
        <begin position="124"/>
        <end position="183"/>
    </location>
</feature>
<sequence>MKGMPFNFAYIVDDEATENFQTRQEEGDKQGVVTGCFQVLDPNGLVRTTTYRADDTGFHIISLTRSPDKTPCPGERLDRLLINSSRASSHTSRHYCRYHEPPRPLRVPSRPYKSLELRQTILPLPPRPADRRLHGLTAHEPRYLRRRTVSPGNTRPDTDLRFPPLPARSMKGAISSHTTASSH</sequence>
<keyword evidence="5" id="KW-1185">Reference proteome</keyword>
<dbReference type="Pfam" id="PF00379">
    <property type="entry name" value="Chitin_bind_4"/>
    <property type="match status" value="1"/>
</dbReference>
<evidence type="ECO:0008006" key="6">
    <source>
        <dbReference type="Google" id="ProtNLM"/>
    </source>
</evidence>
<dbReference type="GO" id="GO:0031012">
    <property type="term" value="C:extracellular matrix"/>
    <property type="evidence" value="ECO:0007669"/>
    <property type="project" value="TreeGrafter"/>
</dbReference>
<dbReference type="InterPro" id="IPR051217">
    <property type="entry name" value="Insect_Cuticle_Struc_Prot"/>
</dbReference>
<evidence type="ECO:0000313" key="4">
    <source>
        <dbReference type="EMBL" id="KAK8398704.1"/>
    </source>
</evidence>
<protein>
    <recommendedName>
        <fullName evidence="6">Cuticle protein</fullName>
    </recommendedName>
</protein>
<dbReference type="GO" id="GO:0042302">
    <property type="term" value="F:structural constituent of cuticle"/>
    <property type="evidence" value="ECO:0007669"/>
    <property type="project" value="UniProtKB-UniRule"/>
</dbReference>
<evidence type="ECO:0000256" key="2">
    <source>
        <dbReference type="PROSITE-ProRule" id="PRU00497"/>
    </source>
</evidence>
<keyword evidence="1 2" id="KW-0193">Cuticle</keyword>
<dbReference type="Proteomes" id="UP001487740">
    <property type="component" value="Unassembled WGS sequence"/>
</dbReference>
<dbReference type="PROSITE" id="PS51155">
    <property type="entry name" value="CHIT_BIND_RR_2"/>
    <property type="match status" value="1"/>
</dbReference>
<gene>
    <name evidence="4" type="ORF">O3P69_004068</name>
</gene>
<dbReference type="GO" id="GO:0005615">
    <property type="term" value="C:extracellular space"/>
    <property type="evidence" value="ECO:0007669"/>
    <property type="project" value="TreeGrafter"/>
</dbReference>